<comment type="caution">
    <text evidence="2">The sequence shown here is derived from an EMBL/GenBank/DDBJ whole genome shotgun (WGS) entry which is preliminary data.</text>
</comment>
<feature type="region of interest" description="Disordered" evidence="1">
    <location>
        <begin position="287"/>
        <end position="312"/>
    </location>
</feature>
<feature type="compositionally biased region" description="Polar residues" evidence="1">
    <location>
        <begin position="287"/>
        <end position="296"/>
    </location>
</feature>
<evidence type="ECO:0000313" key="3">
    <source>
        <dbReference type="Proteomes" id="UP000247409"/>
    </source>
</evidence>
<protein>
    <submittedName>
        <fullName evidence="2">Uncharacterized protein</fullName>
    </submittedName>
</protein>
<evidence type="ECO:0000313" key="2">
    <source>
        <dbReference type="EMBL" id="PXF41484.1"/>
    </source>
</evidence>
<dbReference type="Proteomes" id="UP000247409">
    <property type="component" value="Unassembled WGS sequence"/>
</dbReference>
<accession>A0A2V3IHB6</accession>
<proteinExistence type="predicted"/>
<feature type="region of interest" description="Disordered" evidence="1">
    <location>
        <begin position="244"/>
        <end position="274"/>
    </location>
</feature>
<gene>
    <name evidence="2" type="ORF">BWQ96_08791</name>
</gene>
<dbReference type="AlphaFoldDB" id="A0A2V3IHB6"/>
<sequence>MPRTFTIQSGPLRKSAKSRNKQKQRKPRRTPPKPAGVSKNHKSTRRVFTTAKTSACEKKTDRYANDSVHPTRSHDVEISGEGQTLSSREPKEPNVKEDHVPAKATLFVSEIFSPKEGLNRPSSIEKADEGTVQIMTTRSAHIALPGHSPVTSTPDLRTAGHCTEVKPNTAGLSSDDESRNIPQTPAYSSPLILEWAPHRNAMQSHEGLSSQLSKTIEAREGQNELMAQRLKKVLRGKSVKRIGVLKGRNTTPSTSLRQREPGTRQPGEQASGINGSRLQQLFDLPQDSTPATQAASASRHAEHPLSSRRMCTGSAARTLRPATNSPSMNYQSVVPNFFVYNVAGSERREAQHLHVHNYRQAGNHCCERYQQGPMQYPPALSGVQDASTYITTVTTQNLAATPQGSTSTTHNVVYFQSQDVWHFTAYKEPTNYRSAIPAVQASAYIPSTAARDQSLARAVQAPVLYTVSDPNEFMFHITPPSANMHPNSVVPHDRNMPNMNSPQTRVCQGDQRFDSVPNGSPIPALRQSQSTHQDEKIQSRSHPS</sequence>
<feature type="compositionally biased region" description="Basic residues" evidence="1">
    <location>
        <begin position="14"/>
        <end position="31"/>
    </location>
</feature>
<keyword evidence="3" id="KW-1185">Reference proteome</keyword>
<evidence type="ECO:0000256" key="1">
    <source>
        <dbReference type="SAM" id="MobiDB-lite"/>
    </source>
</evidence>
<feature type="region of interest" description="Disordered" evidence="1">
    <location>
        <begin position="1"/>
        <end position="98"/>
    </location>
</feature>
<reference evidence="2 3" key="1">
    <citation type="journal article" date="2018" name="Mol. Biol. Evol.">
        <title>Analysis of the draft genome of the red seaweed Gracilariopsis chorda provides insights into genome size evolution in Rhodophyta.</title>
        <authorList>
            <person name="Lee J."/>
            <person name="Yang E.C."/>
            <person name="Graf L."/>
            <person name="Yang J.H."/>
            <person name="Qiu H."/>
            <person name="Zel Zion U."/>
            <person name="Chan C.X."/>
            <person name="Stephens T.G."/>
            <person name="Weber A.P.M."/>
            <person name="Boo G.H."/>
            <person name="Boo S.M."/>
            <person name="Kim K.M."/>
            <person name="Shin Y."/>
            <person name="Jung M."/>
            <person name="Lee S.J."/>
            <person name="Yim H.S."/>
            <person name="Lee J.H."/>
            <person name="Bhattacharya D."/>
            <person name="Yoon H.S."/>
        </authorList>
    </citation>
    <scope>NUCLEOTIDE SEQUENCE [LARGE SCALE GENOMIC DNA]</scope>
    <source>
        <strain evidence="2 3">SKKU-2015</strain>
        <tissue evidence="2">Whole body</tissue>
    </source>
</reference>
<feature type="compositionally biased region" description="Basic and acidic residues" evidence="1">
    <location>
        <begin position="88"/>
        <end position="98"/>
    </location>
</feature>
<feature type="region of interest" description="Disordered" evidence="1">
    <location>
        <begin position="484"/>
        <end position="544"/>
    </location>
</feature>
<feature type="compositionally biased region" description="Basic and acidic residues" evidence="1">
    <location>
        <begin position="55"/>
        <end position="64"/>
    </location>
</feature>
<organism evidence="2 3">
    <name type="scientific">Gracilariopsis chorda</name>
    <dbReference type="NCBI Taxonomy" id="448386"/>
    <lineage>
        <taxon>Eukaryota</taxon>
        <taxon>Rhodophyta</taxon>
        <taxon>Florideophyceae</taxon>
        <taxon>Rhodymeniophycidae</taxon>
        <taxon>Gracilariales</taxon>
        <taxon>Gracilariaceae</taxon>
        <taxon>Gracilariopsis</taxon>
    </lineage>
</organism>
<name>A0A2V3IHB6_9FLOR</name>
<dbReference type="EMBL" id="NBIV01000214">
    <property type="protein sequence ID" value="PXF41484.1"/>
    <property type="molecule type" value="Genomic_DNA"/>
</dbReference>
<feature type="compositionally biased region" description="Polar residues" evidence="1">
    <location>
        <begin position="497"/>
        <end position="506"/>
    </location>
</feature>